<dbReference type="STRING" id="71717.A0A4Y7TRY8"/>
<sequence length="108" mass="12419">KRMIEWNRWEELLPRLVPVYMELLQQSNNLRSVRRDNPPSCSCTSGRTLQVTVYGLDGVRDVTVCPCSPAMGLLQNRYFPSTPLRPSIAFDIGMLEFARELYLRSSPN</sequence>
<dbReference type="AlphaFoldDB" id="A0A4Y7TRY8"/>
<evidence type="ECO:0008006" key="3">
    <source>
        <dbReference type="Google" id="ProtNLM"/>
    </source>
</evidence>
<dbReference type="OrthoDB" id="3200967at2759"/>
<protein>
    <recommendedName>
        <fullName evidence="3">CxC1-like cysteine cluster associated with KDZ transposases domain-containing protein</fullName>
    </recommendedName>
</protein>
<gene>
    <name evidence="1" type="ORF">FA13DRAFT_1622466</name>
</gene>
<feature type="non-terminal residue" evidence="1">
    <location>
        <position position="1"/>
    </location>
</feature>
<dbReference type="EMBL" id="QPFP01000005">
    <property type="protein sequence ID" value="TEB36936.1"/>
    <property type="molecule type" value="Genomic_DNA"/>
</dbReference>
<evidence type="ECO:0000313" key="2">
    <source>
        <dbReference type="Proteomes" id="UP000298030"/>
    </source>
</evidence>
<dbReference type="Proteomes" id="UP000298030">
    <property type="component" value="Unassembled WGS sequence"/>
</dbReference>
<reference evidence="1 2" key="1">
    <citation type="journal article" date="2019" name="Nat. Ecol. Evol.">
        <title>Megaphylogeny resolves global patterns of mushroom evolution.</title>
        <authorList>
            <person name="Varga T."/>
            <person name="Krizsan K."/>
            <person name="Foldi C."/>
            <person name="Dima B."/>
            <person name="Sanchez-Garcia M."/>
            <person name="Sanchez-Ramirez S."/>
            <person name="Szollosi G.J."/>
            <person name="Szarkandi J.G."/>
            <person name="Papp V."/>
            <person name="Albert L."/>
            <person name="Andreopoulos W."/>
            <person name="Angelini C."/>
            <person name="Antonin V."/>
            <person name="Barry K.W."/>
            <person name="Bougher N.L."/>
            <person name="Buchanan P."/>
            <person name="Buyck B."/>
            <person name="Bense V."/>
            <person name="Catcheside P."/>
            <person name="Chovatia M."/>
            <person name="Cooper J."/>
            <person name="Damon W."/>
            <person name="Desjardin D."/>
            <person name="Finy P."/>
            <person name="Geml J."/>
            <person name="Haridas S."/>
            <person name="Hughes K."/>
            <person name="Justo A."/>
            <person name="Karasinski D."/>
            <person name="Kautmanova I."/>
            <person name="Kiss B."/>
            <person name="Kocsube S."/>
            <person name="Kotiranta H."/>
            <person name="LaButti K.M."/>
            <person name="Lechner B.E."/>
            <person name="Liimatainen K."/>
            <person name="Lipzen A."/>
            <person name="Lukacs Z."/>
            <person name="Mihaltcheva S."/>
            <person name="Morgado L.N."/>
            <person name="Niskanen T."/>
            <person name="Noordeloos M.E."/>
            <person name="Ohm R.A."/>
            <person name="Ortiz-Santana B."/>
            <person name="Ovrebo C."/>
            <person name="Racz N."/>
            <person name="Riley R."/>
            <person name="Savchenko A."/>
            <person name="Shiryaev A."/>
            <person name="Soop K."/>
            <person name="Spirin V."/>
            <person name="Szebenyi C."/>
            <person name="Tomsovsky M."/>
            <person name="Tulloss R.E."/>
            <person name="Uehling J."/>
            <person name="Grigoriev I.V."/>
            <person name="Vagvolgyi C."/>
            <person name="Papp T."/>
            <person name="Martin F.M."/>
            <person name="Miettinen O."/>
            <person name="Hibbett D.S."/>
            <person name="Nagy L.G."/>
        </authorList>
    </citation>
    <scope>NUCLEOTIDE SEQUENCE [LARGE SCALE GENOMIC DNA]</scope>
    <source>
        <strain evidence="1 2">FP101781</strain>
    </source>
</reference>
<organism evidence="1 2">
    <name type="scientific">Coprinellus micaceus</name>
    <name type="common">Glistening ink-cap mushroom</name>
    <name type="synonym">Coprinus micaceus</name>
    <dbReference type="NCBI Taxonomy" id="71717"/>
    <lineage>
        <taxon>Eukaryota</taxon>
        <taxon>Fungi</taxon>
        <taxon>Dikarya</taxon>
        <taxon>Basidiomycota</taxon>
        <taxon>Agaricomycotina</taxon>
        <taxon>Agaricomycetes</taxon>
        <taxon>Agaricomycetidae</taxon>
        <taxon>Agaricales</taxon>
        <taxon>Agaricineae</taxon>
        <taxon>Psathyrellaceae</taxon>
        <taxon>Coprinellus</taxon>
    </lineage>
</organism>
<name>A0A4Y7TRY8_COPMI</name>
<evidence type="ECO:0000313" key="1">
    <source>
        <dbReference type="EMBL" id="TEB36936.1"/>
    </source>
</evidence>
<accession>A0A4Y7TRY8</accession>
<proteinExistence type="predicted"/>
<keyword evidence="2" id="KW-1185">Reference proteome</keyword>
<comment type="caution">
    <text evidence="1">The sequence shown here is derived from an EMBL/GenBank/DDBJ whole genome shotgun (WGS) entry which is preliminary data.</text>
</comment>